<dbReference type="Pfam" id="PF00378">
    <property type="entry name" value="ECH_1"/>
    <property type="match status" value="1"/>
</dbReference>
<comment type="similarity">
    <text evidence="1 2">Belongs to the enoyl-CoA hydratase/isomerase family.</text>
</comment>
<dbReference type="GO" id="GO:0003824">
    <property type="term" value="F:catalytic activity"/>
    <property type="evidence" value="ECO:0007669"/>
    <property type="project" value="InterPro"/>
</dbReference>
<keyword evidence="4" id="KW-1185">Reference proteome</keyword>
<dbReference type="GO" id="GO:0010124">
    <property type="term" value="P:phenylacetate catabolic process"/>
    <property type="evidence" value="ECO:0007669"/>
    <property type="project" value="InterPro"/>
</dbReference>
<protein>
    <submittedName>
        <fullName evidence="3">Enoyl-CoA hydratase</fullName>
    </submittedName>
</protein>
<evidence type="ECO:0000256" key="2">
    <source>
        <dbReference type="RuleBase" id="RU003707"/>
    </source>
</evidence>
<dbReference type="InterPro" id="IPR029045">
    <property type="entry name" value="ClpP/crotonase-like_dom_sf"/>
</dbReference>
<dbReference type="Gene3D" id="1.10.12.10">
    <property type="entry name" value="Lyase 2-enoyl-coa Hydratase, Chain A, domain 2"/>
    <property type="match status" value="1"/>
</dbReference>
<proteinExistence type="inferred from homology"/>
<dbReference type="SUPFAM" id="SSF52096">
    <property type="entry name" value="ClpP/crotonase"/>
    <property type="match status" value="1"/>
</dbReference>
<dbReference type="Proteomes" id="UP000295122">
    <property type="component" value="Unassembled WGS sequence"/>
</dbReference>
<dbReference type="OrthoDB" id="9781757at2"/>
<dbReference type="InterPro" id="IPR014748">
    <property type="entry name" value="Enoyl-CoA_hydra_C"/>
</dbReference>
<dbReference type="PANTHER" id="PTHR43459:SF1">
    <property type="entry name" value="EG:BACN32G11.4 PROTEIN"/>
    <property type="match status" value="1"/>
</dbReference>
<dbReference type="PROSITE" id="PS00166">
    <property type="entry name" value="ENOYL_COA_HYDRATASE"/>
    <property type="match status" value="1"/>
</dbReference>
<dbReference type="InterPro" id="IPR001753">
    <property type="entry name" value="Enoyl-CoA_hydra/iso"/>
</dbReference>
<dbReference type="AlphaFoldDB" id="A0A4R7C021"/>
<evidence type="ECO:0000313" key="4">
    <source>
        <dbReference type="Proteomes" id="UP000295122"/>
    </source>
</evidence>
<gene>
    <name evidence="3" type="ORF">EV668_2551</name>
</gene>
<name>A0A4R7C021_9HYPH</name>
<dbReference type="CDD" id="cd06558">
    <property type="entry name" value="crotonase-like"/>
    <property type="match status" value="1"/>
</dbReference>
<evidence type="ECO:0000313" key="3">
    <source>
        <dbReference type="EMBL" id="TDR89716.1"/>
    </source>
</evidence>
<dbReference type="RefSeq" id="WP_133770544.1">
    <property type="nucleotide sequence ID" value="NZ_SNZR01000013.1"/>
</dbReference>
<dbReference type="NCBIfam" id="TIGR02280">
    <property type="entry name" value="PaaB1"/>
    <property type="match status" value="1"/>
</dbReference>
<reference evidence="3 4" key="1">
    <citation type="submission" date="2019-03" db="EMBL/GenBank/DDBJ databases">
        <title>Genomic Encyclopedia of Type Strains, Phase IV (KMG-IV): sequencing the most valuable type-strain genomes for metagenomic binning, comparative biology and taxonomic classification.</title>
        <authorList>
            <person name="Goeker M."/>
        </authorList>
    </citation>
    <scope>NUCLEOTIDE SEQUENCE [LARGE SCALE GENOMIC DNA]</scope>
    <source>
        <strain evidence="3 4">DSM 25903</strain>
    </source>
</reference>
<organism evidence="3 4">
    <name type="scientific">Enterovirga rhinocerotis</name>
    <dbReference type="NCBI Taxonomy" id="1339210"/>
    <lineage>
        <taxon>Bacteria</taxon>
        <taxon>Pseudomonadati</taxon>
        <taxon>Pseudomonadota</taxon>
        <taxon>Alphaproteobacteria</taxon>
        <taxon>Hyphomicrobiales</taxon>
        <taxon>Methylobacteriaceae</taxon>
        <taxon>Enterovirga</taxon>
    </lineage>
</organism>
<dbReference type="InterPro" id="IPR018376">
    <property type="entry name" value="Enoyl-CoA_hyd/isom_CS"/>
</dbReference>
<dbReference type="PANTHER" id="PTHR43459">
    <property type="entry name" value="ENOYL-COA HYDRATASE"/>
    <property type="match status" value="1"/>
</dbReference>
<dbReference type="Gene3D" id="3.90.226.10">
    <property type="entry name" value="2-enoyl-CoA Hydratase, Chain A, domain 1"/>
    <property type="match status" value="1"/>
</dbReference>
<evidence type="ECO:0000256" key="1">
    <source>
        <dbReference type="ARBA" id="ARBA00005254"/>
    </source>
</evidence>
<accession>A0A4R7C021</accession>
<sequence>MDPILVENRGGWSIVTLNRPDRLNAFNPDMHRALAEALDRLGSEEDCRAIVLTGAGRGFCAGQDLEAVGTDTELDQTLERFYNPLVRRIRAMPKPVIAAVNGVAAGAGANIALACDIVLAARSAKFIQAFAKIALVPDSGGTWFLPRLVGEARARALALTGEAVGADKAADWGMIWKAVDDAALPVEAEALAAHLATQPTAALALIKRAFDGSAANTLDAQLDLERDLQKVAGALPDFREGVQAFMEKRPARFTGRPS</sequence>
<comment type="caution">
    <text evidence="3">The sequence shown here is derived from an EMBL/GenBank/DDBJ whole genome shotgun (WGS) entry which is preliminary data.</text>
</comment>
<dbReference type="InterPro" id="IPR011968">
    <property type="entry name" value="PaaB1"/>
</dbReference>
<dbReference type="EMBL" id="SNZR01000013">
    <property type="protein sequence ID" value="TDR89716.1"/>
    <property type="molecule type" value="Genomic_DNA"/>
</dbReference>